<dbReference type="Proteomes" id="UP000664081">
    <property type="component" value="Unassembled WGS sequence"/>
</dbReference>
<evidence type="ECO:0000313" key="6">
    <source>
        <dbReference type="Proteomes" id="UP000254412"/>
    </source>
</evidence>
<reference evidence="4 6" key="3">
    <citation type="submission" date="2018-06" db="EMBL/GenBank/DDBJ databases">
        <authorList>
            <consortium name="Pathogen Informatics"/>
            <person name="Doyle S."/>
        </authorList>
    </citation>
    <scope>NUCLEOTIDE SEQUENCE [LARGE SCALE GENOMIC DNA]</scope>
    <source>
        <strain evidence="4 6">NCTC13834</strain>
    </source>
</reference>
<dbReference type="EMBL" id="PZHR01000001">
    <property type="protein sequence ID" value="PTK60978.1"/>
    <property type="molecule type" value="Genomic_DNA"/>
</dbReference>
<name>A0A291JP02_9STAP</name>
<dbReference type="OrthoDB" id="2439539at2"/>
<dbReference type="KEGG" id="snl:BJD96_12990"/>
<keyword evidence="1" id="KW-0175">Coiled coil</keyword>
<protein>
    <submittedName>
        <fullName evidence="3">Uncharacterized protein</fullName>
    </submittedName>
</protein>
<reference evidence="3" key="2">
    <citation type="submission" date="2018-03" db="EMBL/GenBank/DDBJ databases">
        <authorList>
            <person name="Keele B.F."/>
        </authorList>
    </citation>
    <scope>NUCLEOTIDE SEQUENCE</scope>
    <source>
        <strain evidence="3">SNUC 4337</strain>
    </source>
</reference>
<evidence type="ECO:0000313" key="3">
    <source>
        <dbReference type="EMBL" id="PTK60978.1"/>
    </source>
</evidence>
<evidence type="ECO:0000313" key="2">
    <source>
        <dbReference type="EMBL" id="MBO1227634.1"/>
    </source>
</evidence>
<reference evidence="2 7" key="4">
    <citation type="submission" date="2021-03" db="EMBL/GenBank/DDBJ databases">
        <title>Staphylococci and Mammaliicocci in bats.</title>
        <authorList>
            <person name="Fountain K."/>
        </authorList>
    </citation>
    <scope>NUCLEOTIDE SEQUENCE [LARGE SCALE GENOMIC DNA]</scope>
    <source>
        <strain evidence="2 7">18_1_E_SW</strain>
    </source>
</reference>
<dbReference type="GeneID" id="66777976"/>
<dbReference type="EMBL" id="JAFNLT010000008">
    <property type="protein sequence ID" value="MBO1227634.1"/>
    <property type="molecule type" value="Genomic_DNA"/>
</dbReference>
<dbReference type="AlphaFoldDB" id="A0A291JP02"/>
<sequence length="101" mass="11714">MVNAYNKEIKIDRTDEIRSDEISKMIEEGGLGADQYYVIDKHQAGHKKLVENIDQFREELTQMGNDELVDVLIINTQENTSSKYSQALMIIKHEIVKRMNT</sequence>
<gene>
    <name evidence="3" type="ORF">BUZ61_00140</name>
    <name evidence="2" type="ORF">J3T88_10000</name>
    <name evidence="4" type="ORF">NCTC13834_02591</name>
</gene>
<feature type="coiled-coil region" evidence="1">
    <location>
        <begin position="39"/>
        <end position="66"/>
    </location>
</feature>
<reference evidence="3 5" key="1">
    <citation type="journal article" date="2016" name="Front. Microbiol.">
        <title>Comprehensive Phylogenetic Analysis of Bovine Non-aureus Staphylococci Species Based on Whole-Genome Sequencing.</title>
        <authorList>
            <person name="Naushad S."/>
            <person name="Barkema H.W."/>
            <person name="Luby C."/>
            <person name="Condas L.A."/>
            <person name="Nobrega D.B."/>
            <person name="Carson D.A."/>
            <person name="De Buck J."/>
        </authorList>
    </citation>
    <scope>NUCLEOTIDE SEQUENCE [LARGE SCALE GENOMIC DNA]</scope>
    <source>
        <strain evidence="3 5">SNUC 4337</strain>
    </source>
</reference>
<evidence type="ECO:0000313" key="4">
    <source>
        <dbReference type="EMBL" id="SUM56185.1"/>
    </source>
</evidence>
<dbReference type="EMBL" id="UHDS01000001">
    <property type="protein sequence ID" value="SUM56185.1"/>
    <property type="molecule type" value="Genomic_DNA"/>
</dbReference>
<organism evidence="3 5">
    <name type="scientific">Staphylococcus nepalensis</name>
    <dbReference type="NCBI Taxonomy" id="214473"/>
    <lineage>
        <taxon>Bacteria</taxon>
        <taxon>Bacillati</taxon>
        <taxon>Bacillota</taxon>
        <taxon>Bacilli</taxon>
        <taxon>Bacillales</taxon>
        <taxon>Staphylococcaceae</taxon>
        <taxon>Staphylococcus</taxon>
    </lineage>
</organism>
<evidence type="ECO:0000256" key="1">
    <source>
        <dbReference type="SAM" id="Coils"/>
    </source>
</evidence>
<keyword evidence="7" id="KW-1185">Reference proteome</keyword>
<evidence type="ECO:0000313" key="7">
    <source>
        <dbReference type="Proteomes" id="UP000664081"/>
    </source>
</evidence>
<dbReference type="Proteomes" id="UP000254412">
    <property type="component" value="Unassembled WGS sequence"/>
</dbReference>
<dbReference type="Proteomes" id="UP000240400">
    <property type="component" value="Unassembled WGS sequence"/>
</dbReference>
<accession>A0A291JP02</accession>
<dbReference type="RefSeq" id="WP_096811022.1">
    <property type="nucleotide sequence ID" value="NZ_BMCF01000003.1"/>
</dbReference>
<evidence type="ECO:0000313" key="5">
    <source>
        <dbReference type="Proteomes" id="UP000240400"/>
    </source>
</evidence>
<proteinExistence type="predicted"/>